<sequence>MIDDGYIRNSTRGLFSSIKSYRKDLHLSCINNQCKSSRLIKNNFSSVRHAYIGNHYKSLLSTTVSAESVSITNVIQLTFDEDTPLYDDFIQNLSNSSIHLSQITKMTFNKRTMSCDIIIKILQDSQPIISYLLNKKENNSYLHLLNIQSSSDPWDVKIINLLTAVRQLNEVSYDMTGFFHCFS</sequence>
<dbReference type="Proteomes" id="UP000663877">
    <property type="component" value="Unassembled WGS sequence"/>
</dbReference>
<dbReference type="EMBL" id="CAJNOI010000069">
    <property type="protein sequence ID" value="CAF0992914.1"/>
    <property type="molecule type" value="Genomic_DNA"/>
</dbReference>
<dbReference type="EMBL" id="CAJNOM010000983">
    <property type="protein sequence ID" value="CAF1583676.1"/>
    <property type="molecule type" value="Genomic_DNA"/>
</dbReference>
<evidence type="ECO:0000313" key="2">
    <source>
        <dbReference type="EMBL" id="CAF0997094.1"/>
    </source>
</evidence>
<evidence type="ECO:0000313" key="1">
    <source>
        <dbReference type="EMBL" id="CAF0992914.1"/>
    </source>
</evidence>
<dbReference type="Proteomes" id="UP000663832">
    <property type="component" value="Unassembled WGS sequence"/>
</dbReference>
<dbReference type="Proteomes" id="UP000663860">
    <property type="component" value="Unassembled WGS sequence"/>
</dbReference>
<gene>
    <name evidence="1" type="ORF">BJG266_LOCUS15494</name>
    <name evidence="2" type="ORF">IZO911_LOCUS17432</name>
    <name evidence="3" type="ORF">QVE165_LOCUS50376</name>
</gene>
<dbReference type="EMBL" id="CAJNOE010000162">
    <property type="protein sequence ID" value="CAF0997094.1"/>
    <property type="molecule type" value="Genomic_DNA"/>
</dbReference>
<evidence type="ECO:0000313" key="4">
    <source>
        <dbReference type="Proteomes" id="UP000663832"/>
    </source>
</evidence>
<reference evidence="2" key="1">
    <citation type="submission" date="2021-02" db="EMBL/GenBank/DDBJ databases">
        <authorList>
            <person name="Nowell W R."/>
        </authorList>
    </citation>
    <scope>NUCLEOTIDE SEQUENCE</scope>
</reference>
<protein>
    <submittedName>
        <fullName evidence="2">Uncharacterized protein</fullName>
    </submittedName>
</protein>
<evidence type="ECO:0000313" key="5">
    <source>
        <dbReference type="Proteomes" id="UP000663860"/>
    </source>
</evidence>
<accession>A0A814GJ08</accession>
<organism evidence="2 5">
    <name type="scientific">Adineta steineri</name>
    <dbReference type="NCBI Taxonomy" id="433720"/>
    <lineage>
        <taxon>Eukaryota</taxon>
        <taxon>Metazoa</taxon>
        <taxon>Spiralia</taxon>
        <taxon>Gnathifera</taxon>
        <taxon>Rotifera</taxon>
        <taxon>Eurotatoria</taxon>
        <taxon>Bdelloidea</taxon>
        <taxon>Adinetida</taxon>
        <taxon>Adinetidae</taxon>
        <taxon>Adineta</taxon>
    </lineage>
</organism>
<name>A0A814GJ08_9BILA</name>
<keyword evidence="4" id="KW-1185">Reference proteome</keyword>
<evidence type="ECO:0000313" key="3">
    <source>
        <dbReference type="EMBL" id="CAF1583676.1"/>
    </source>
</evidence>
<dbReference type="AlphaFoldDB" id="A0A814GJ08"/>
<comment type="caution">
    <text evidence="2">The sequence shown here is derived from an EMBL/GenBank/DDBJ whole genome shotgun (WGS) entry which is preliminary data.</text>
</comment>
<proteinExistence type="predicted"/>